<dbReference type="KEGG" id="mng:MNEG_11393"/>
<dbReference type="Proteomes" id="UP000054498">
    <property type="component" value="Unassembled WGS sequence"/>
</dbReference>
<organism evidence="2 3">
    <name type="scientific">Monoraphidium neglectum</name>
    <dbReference type="NCBI Taxonomy" id="145388"/>
    <lineage>
        <taxon>Eukaryota</taxon>
        <taxon>Viridiplantae</taxon>
        <taxon>Chlorophyta</taxon>
        <taxon>core chlorophytes</taxon>
        <taxon>Chlorophyceae</taxon>
        <taxon>CS clade</taxon>
        <taxon>Sphaeropleales</taxon>
        <taxon>Selenastraceae</taxon>
        <taxon>Monoraphidium</taxon>
    </lineage>
</organism>
<feature type="compositionally biased region" description="Low complexity" evidence="1">
    <location>
        <begin position="31"/>
        <end position="45"/>
    </location>
</feature>
<dbReference type="GeneID" id="25728651"/>
<keyword evidence="3" id="KW-1185">Reference proteome</keyword>
<accession>A0A0D2LYV5</accession>
<dbReference type="EMBL" id="KK102940">
    <property type="protein sequence ID" value="KIY96569.1"/>
    <property type="molecule type" value="Genomic_DNA"/>
</dbReference>
<gene>
    <name evidence="2" type="ORF">MNEG_11393</name>
</gene>
<feature type="compositionally biased region" description="Low complexity" evidence="1">
    <location>
        <begin position="217"/>
        <end position="231"/>
    </location>
</feature>
<feature type="compositionally biased region" description="Low complexity" evidence="1">
    <location>
        <begin position="9"/>
        <end position="23"/>
    </location>
</feature>
<feature type="region of interest" description="Disordered" evidence="1">
    <location>
        <begin position="1"/>
        <end position="79"/>
    </location>
</feature>
<protein>
    <submittedName>
        <fullName evidence="2">Uncharacterized protein</fullName>
    </submittedName>
</protein>
<evidence type="ECO:0000313" key="2">
    <source>
        <dbReference type="EMBL" id="KIY96569.1"/>
    </source>
</evidence>
<dbReference type="RefSeq" id="XP_013895589.1">
    <property type="nucleotide sequence ID" value="XM_014040135.1"/>
</dbReference>
<name>A0A0D2LYV5_9CHLO</name>
<feature type="region of interest" description="Disordered" evidence="1">
    <location>
        <begin position="217"/>
        <end position="246"/>
    </location>
</feature>
<dbReference type="AlphaFoldDB" id="A0A0D2LYV5"/>
<proteinExistence type="predicted"/>
<sequence length="380" mass="35656">MPGSPPGLEPLSSSLSPAGWAPGAAGGGLLAGAYSSDGGSSSAADGAGGSRRGAGAGAPASASAGSSSPEGGGGAGGWFAWPAATPHPLSPLGSGSCGGGGLAPRLVVPGPAGSVCGAGPTAFELGGLRPAAAAAAHEPGRKSLGPRGGAFGSFICGTGSSGAGAAAAAAGAAAPTTPSLAAAAARAGAGAGGCGGTPEYAPHVMVVLTDSVADSAAPAAAGGEGSPLAPAERPPRGGRGGKHRQKAKLNQSLAALAAAGAAPGAAAAAQQYVRRCLAQYKRRHHGDAAALELLTRHLAYLIGGVVRFQLDALIPWADLPVPAPAELADKTRTPTYKAWLCRLGVVPPDAFATADSGPESACGTPTAGGGGGGAFGAAPF</sequence>
<reference evidence="2 3" key="1">
    <citation type="journal article" date="2013" name="BMC Genomics">
        <title>Reconstruction of the lipid metabolism for the microalga Monoraphidium neglectum from its genome sequence reveals characteristics suitable for biofuel production.</title>
        <authorList>
            <person name="Bogen C."/>
            <person name="Al-Dilaimi A."/>
            <person name="Albersmeier A."/>
            <person name="Wichmann J."/>
            <person name="Grundmann M."/>
            <person name="Rupp O."/>
            <person name="Lauersen K.J."/>
            <person name="Blifernez-Klassen O."/>
            <person name="Kalinowski J."/>
            <person name="Goesmann A."/>
            <person name="Mussgnug J.H."/>
            <person name="Kruse O."/>
        </authorList>
    </citation>
    <scope>NUCLEOTIDE SEQUENCE [LARGE SCALE GENOMIC DNA]</scope>
    <source>
        <strain evidence="2 3">SAG 48.87</strain>
    </source>
</reference>
<evidence type="ECO:0000256" key="1">
    <source>
        <dbReference type="SAM" id="MobiDB-lite"/>
    </source>
</evidence>
<evidence type="ECO:0000313" key="3">
    <source>
        <dbReference type="Proteomes" id="UP000054498"/>
    </source>
</evidence>
<feature type="compositionally biased region" description="Gly residues" evidence="1">
    <location>
        <begin position="46"/>
        <end position="56"/>
    </location>
</feature>
<feature type="compositionally biased region" description="Low complexity" evidence="1">
    <location>
        <begin position="57"/>
        <end position="69"/>
    </location>
</feature>